<keyword evidence="5" id="KW-1185">Reference proteome</keyword>
<dbReference type="InterPro" id="IPR050109">
    <property type="entry name" value="HTH-type_TetR-like_transc_reg"/>
</dbReference>
<feature type="DNA-binding region" description="H-T-H motif" evidence="2">
    <location>
        <begin position="28"/>
        <end position="47"/>
    </location>
</feature>
<proteinExistence type="predicted"/>
<dbReference type="Pfam" id="PF17939">
    <property type="entry name" value="TetR_C_30"/>
    <property type="match status" value="1"/>
</dbReference>
<gene>
    <name evidence="4" type="ORF">IBL26_06895</name>
</gene>
<dbReference type="InterPro" id="IPR041586">
    <property type="entry name" value="PsrA_TetR_C"/>
</dbReference>
<dbReference type="PROSITE" id="PS50977">
    <property type="entry name" value="HTH_TETR_2"/>
    <property type="match status" value="1"/>
</dbReference>
<dbReference type="PANTHER" id="PTHR30055:SF235">
    <property type="entry name" value="TRANSCRIPTIONAL REGULATORY PROTEIN"/>
    <property type="match status" value="1"/>
</dbReference>
<dbReference type="InterPro" id="IPR009057">
    <property type="entry name" value="Homeodomain-like_sf"/>
</dbReference>
<dbReference type="Pfam" id="PF00440">
    <property type="entry name" value="TetR_N"/>
    <property type="match status" value="1"/>
</dbReference>
<sequence length="223" mass="23272">MTEAPTRDRILDAAERLFAERGGEDGASMRDLAAAASVRLSQLSYHFGSKEALYRAVFTRRASALAQAREDALREALSQPAPTIGDVMSAFIGPSVRQRLTGGAQGAAFALLTAREAVDPREAARGVLAEHFDPTAARFIAALSSLYPGATRAAAAEAYFFAAGALVMTTMTGGRISRLLGAECAPELNAQDAASLVQRLTAFCAAGAEAVLRAPKDARSPSG</sequence>
<dbReference type="SUPFAM" id="SSF46689">
    <property type="entry name" value="Homeodomain-like"/>
    <property type="match status" value="1"/>
</dbReference>
<name>A0ABR7RJR5_9PROT</name>
<feature type="domain" description="HTH tetR-type" evidence="3">
    <location>
        <begin position="4"/>
        <end position="65"/>
    </location>
</feature>
<dbReference type="PANTHER" id="PTHR30055">
    <property type="entry name" value="HTH-TYPE TRANSCRIPTIONAL REGULATOR RUTR"/>
    <property type="match status" value="1"/>
</dbReference>
<evidence type="ECO:0000256" key="1">
    <source>
        <dbReference type="ARBA" id="ARBA00023125"/>
    </source>
</evidence>
<dbReference type="EMBL" id="JACTVA010000008">
    <property type="protein sequence ID" value="MBC9206559.1"/>
    <property type="molecule type" value="Genomic_DNA"/>
</dbReference>
<evidence type="ECO:0000259" key="3">
    <source>
        <dbReference type="PROSITE" id="PS50977"/>
    </source>
</evidence>
<dbReference type="RefSeq" id="WP_187783734.1">
    <property type="nucleotide sequence ID" value="NZ_JACTVA010000008.1"/>
</dbReference>
<dbReference type="Proteomes" id="UP000626026">
    <property type="component" value="Unassembled WGS sequence"/>
</dbReference>
<protein>
    <submittedName>
        <fullName evidence="4">TetR/AcrR family transcriptional regulator</fullName>
    </submittedName>
</protein>
<evidence type="ECO:0000313" key="4">
    <source>
        <dbReference type="EMBL" id="MBC9206559.1"/>
    </source>
</evidence>
<dbReference type="InterPro" id="IPR001647">
    <property type="entry name" value="HTH_TetR"/>
</dbReference>
<organism evidence="4 5">
    <name type="scientific">Teichococcus aerophilus</name>
    <dbReference type="NCBI Taxonomy" id="1224513"/>
    <lineage>
        <taxon>Bacteria</taxon>
        <taxon>Pseudomonadati</taxon>
        <taxon>Pseudomonadota</taxon>
        <taxon>Alphaproteobacteria</taxon>
        <taxon>Acetobacterales</taxon>
        <taxon>Roseomonadaceae</taxon>
        <taxon>Roseomonas</taxon>
    </lineage>
</organism>
<evidence type="ECO:0000256" key="2">
    <source>
        <dbReference type="PROSITE-ProRule" id="PRU00335"/>
    </source>
</evidence>
<accession>A0ABR7RJR5</accession>
<reference evidence="4 5" key="1">
    <citation type="journal article" date="2013" name="Int. J. Syst. Evol. Microbiol.">
        <title>Roseomonas aerophila sp. nov., isolated from air.</title>
        <authorList>
            <person name="Kim S.J."/>
            <person name="Weon H.Y."/>
            <person name="Ahn J.H."/>
            <person name="Hong S.B."/>
            <person name="Seok S.J."/>
            <person name="Whang K.S."/>
            <person name="Kwon S.W."/>
        </authorList>
    </citation>
    <scope>NUCLEOTIDE SEQUENCE [LARGE SCALE GENOMIC DNA]</scope>
    <source>
        <strain evidence="4 5">NBRC 108923</strain>
    </source>
</reference>
<keyword evidence="1 2" id="KW-0238">DNA-binding</keyword>
<dbReference type="Gene3D" id="1.10.357.10">
    <property type="entry name" value="Tetracycline Repressor, domain 2"/>
    <property type="match status" value="1"/>
</dbReference>
<evidence type="ECO:0000313" key="5">
    <source>
        <dbReference type="Proteomes" id="UP000626026"/>
    </source>
</evidence>
<dbReference type="InterPro" id="IPR036271">
    <property type="entry name" value="Tet_transcr_reg_TetR-rel_C_sf"/>
</dbReference>
<dbReference type="SUPFAM" id="SSF48498">
    <property type="entry name" value="Tetracyclin repressor-like, C-terminal domain"/>
    <property type="match status" value="1"/>
</dbReference>
<comment type="caution">
    <text evidence="4">The sequence shown here is derived from an EMBL/GenBank/DDBJ whole genome shotgun (WGS) entry which is preliminary data.</text>
</comment>